<feature type="transmembrane region" description="Helical" evidence="4">
    <location>
        <begin position="102"/>
        <end position="118"/>
    </location>
</feature>
<dbReference type="AlphaFoldDB" id="A0A167LLU0"/>
<protein>
    <recommendedName>
        <fullName evidence="5">HTH araC/xylS-type domain-containing protein</fullName>
    </recommendedName>
</protein>
<keyword evidence="4" id="KW-0812">Transmembrane</keyword>
<evidence type="ECO:0000313" key="7">
    <source>
        <dbReference type="Proteomes" id="UP000076486"/>
    </source>
</evidence>
<feature type="transmembrane region" description="Helical" evidence="4">
    <location>
        <begin position="6"/>
        <end position="25"/>
    </location>
</feature>
<accession>A0A167LLU0</accession>
<dbReference type="InterPro" id="IPR018060">
    <property type="entry name" value="HTH_AraC"/>
</dbReference>
<dbReference type="InterPro" id="IPR020449">
    <property type="entry name" value="Tscrpt_reg_AraC-type_HTH"/>
</dbReference>
<evidence type="ECO:0000256" key="3">
    <source>
        <dbReference type="ARBA" id="ARBA00023163"/>
    </source>
</evidence>
<keyword evidence="3" id="KW-0804">Transcription</keyword>
<dbReference type="Proteomes" id="UP000076486">
    <property type="component" value="Unassembled WGS sequence"/>
</dbReference>
<organism evidence="6 7">
    <name type="scientific">Pseudoalteromonas luteoviolacea CPMOR-1</name>
    <dbReference type="NCBI Taxonomy" id="1365248"/>
    <lineage>
        <taxon>Bacteria</taxon>
        <taxon>Pseudomonadati</taxon>
        <taxon>Pseudomonadota</taxon>
        <taxon>Gammaproteobacteria</taxon>
        <taxon>Alteromonadales</taxon>
        <taxon>Pseudoalteromonadaceae</taxon>
        <taxon>Pseudoalteromonas</taxon>
    </lineage>
</organism>
<evidence type="ECO:0000313" key="6">
    <source>
        <dbReference type="EMBL" id="KZN64807.1"/>
    </source>
</evidence>
<dbReference type="RefSeq" id="WP_063367408.1">
    <property type="nucleotide sequence ID" value="NZ_AUYC01000020.1"/>
</dbReference>
<keyword evidence="4" id="KW-1133">Transmembrane helix</keyword>
<evidence type="ECO:0000256" key="2">
    <source>
        <dbReference type="ARBA" id="ARBA00023125"/>
    </source>
</evidence>
<dbReference type="PROSITE" id="PS00041">
    <property type="entry name" value="HTH_ARAC_FAMILY_1"/>
    <property type="match status" value="1"/>
</dbReference>
<dbReference type="PROSITE" id="PS01124">
    <property type="entry name" value="HTH_ARAC_FAMILY_2"/>
    <property type="match status" value="1"/>
</dbReference>
<keyword evidence="2" id="KW-0238">DNA-binding</keyword>
<dbReference type="InterPro" id="IPR018062">
    <property type="entry name" value="HTH_AraC-typ_CS"/>
</dbReference>
<dbReference type="PANTHER" id="PTHR43280:SF29">
    <property type="entry name" value="ARAC-FAMILY TRANSCRIPTIONAL REGULATOR"/>
    <property type="match status" value="1"/>
</dbReference>
<feature type="transmembrane region" description="Helical" evidence="4">
    <location>
        <begin position="37"/>
        <end position="57"/>
    </location>
</feature>
<keyword evidence="1" id="KW-0805">Transcription regulation</keyword>
<dbReference type="GO" id="GO:0043565">
    <property type="term" value="F:sequence-specific DNA binding"/>
    <property type="evidence" value="ECO:0007669"/>
    <property type="project" value="InterPro"/>
</dbReference>
<feature type="transmembrane region" description="Helical" evidence="4">
    <location>
        <begin position="63"/>
        <end position="82"/>
    </location>
</feature>
<dbReference type="SMART" id="SM00342">
    <property type="entry name" value="HTH_ARAC"/>
    <property type="match status" value="1"/>
</dbReference>
<name>A0A167LLU0_9GAMM</name>
<keyword evidence="4" id="KW-0472">Membrane</keyword>
<comment type="caution">
    <text evidence="6">The sequence shown here is derived from an EMBL/GenBank/DDBJ whole genome shotgun (WGS) entry which is preliminary data.</text>
</comment>
<sequence>MANPIEIILTMMIVGQVCISVPILFSRVATHAMNLPLALFLLASGILALNSAISAVLPAYYPIYTAVAFPALFVLCPSLWLYVQGLTADTPWQLKKRWLKQYALIAPAILLSMMILILPKEVHTAIFVHDKEINDPFISILLIGILIMMLLWLLQCAYTLLKIVRRLNQYRKKLKDVFSNHDNKDLNWMNWLLFIAVSVWLCSVITVFSSSLFNHALFNSNTEMVLSLILIWCMTHFGLQQKPALARLESDDINQDKSEIIVADDDTTHDQRCATKKYQRSALDQTQSTRIATKINSAMEQDKLYLDSNLSLHKLSKHLNVSPNYLSQTLNETLSVSFFDFVNQWRIEAAKPKILANRSTVLDIALEVGFNARSSFYKAFKQVTGQTPSEYRKAHVKS</sequence>
<evidence type="ECO:0000259" key="5">
    <source>
        <dbReference type="PROSITE" id="PS01124"/>
    </source>
</evidence>
<dbReference type="GO" id="GO:0003700">
    <property type="term" value="F:DNA-binding transcription factor activity"/>
    <property type="evidence" value="ECO:0007669"/>
    <property type="project" value="InterPro"/>
</dbReference>
<feature type="transmembrane region" description="Helical" evidence="4">
    <location>
        <begin position="191"/>
        <end position="212"/>
    </location>
</feature>
<reference evidence="6 7" key="1">
    <citation type="submission" date="2013-07" db="EMBL/GenBank/DDBJ databases">
        <title>Comparative Genomic and Metabolomic Analysis of Twelve Strains of Pseudoalteromonas luteoviolacea.</title>
        <authorList>
            <person name="Vynne N.G."/>
            <person name="Mansson M."/>
            <person name="Gram L."/>
        </authorList>
    </citation>
    <scope>NUCLEOTIDE SEQUENCE [LARGE SCALE GENOMIC DNA]</scope>
    <source>
        <strain evidence="6 7">CPMOR-1</strain>
    </source>
</reference>
<dbReference type="PATRIC" id="fig|1365248.3.peg.1615"/>
<dbReference type="Gene3D" id="1.10.10.60">
    <property type="entry name" value="Homeodomain-like"/>
    <property type="match status" value="2"/>
</dbReference>
<dbReference type="PANTHER" id="PTHR43280">
    <property type="entry name" value="ARAC-FAMILY TRANSCRIPTIONAL REGULATOR"/>
    <property type="match status" value="1"/>
</dbReference>
<dbReference type="EMBL" id="AUYC01000020">
    <property type="protein sequence ID" value="KZN64807.1"/>
    <property type="molecule type" value="Genomic_DNA"/>
</dbReference>
<dbReference type="Pfam" id="PF12833">
    <property type="entry name" value="HTH_18"/>
    <property type="match status" value="1"/>
</dbReference>
<evidence type="ECO:0000256" key="4">
    <source>
        <dbReference type="SAM" id="Phobius"/>
    </source>
</evidence>
<dbReference type="PRINTS" id="PR00032">
    <property type="entry name" value="HTHARAC"/>
</dbReference>
<dbReference type="InterPro" id="IPR009057">
    <property type="entry name" value="Homeodomain-like_sf"/>
</dbReference>
<dbReference type="SUPFAM" id="SSF46689">
    <property type="entry name" value="Homeodomain-like"/>
    <property type="match status" value="1"/>
</dbReference>
<feature type="domain" description="HTH araC/xylS-type" evidence="5">
    <location>
        <begin position="289"/>
        <end position="394"/>
    </location>
</feature>
<gene>
    <name evidence="6" type="ORF">N473_13520</name>
</gene>
<proteinExistence type="predicted"/>
<feature type="transmembrane region" description="Helical" evidence="4">
    <location>
        <begin position="138"/>
        <end position="161"/>
    </location>
</feature>
<evidence type="ECO:0000256" key="1">
    <source>
        <dbReference type="ARBA" id="ARBA00023015"/>
    </source>
</evidence>